<evidence type="ECO:0000259" key="6">
    <source>
        <dbReference type="SMART" id="SM00478"/>
    </source>
</evidence>
<reference evidence="7" key="1">
    <citation type="submission" date="2020-07" db="EMBL/GenBank/DDBJ databases">
        <authorList>
            <person name="Camacho E."/>
        </authorList>
    </citation>
    <scope>NUCLEOTIDE SEQUENCE</scope>
    <source>
        <strain evidence="7">MPO218</strain>
    </source>
</reference>
<accession>A0A975D4S4</accession>
<dbReference type="GO" id="GO:0032131">
    <property type="term" value="F:alkylated DNA binding"/>
    <property type="evidence" value="ECO:0007669"/>
    <property type="project" value="TreeGrafter"/>
</dbReference>
<dbReference type="Gene3D" id="1.10.1670.40">
    <property type="match status" value="1"/>
</dbReference>
<evidence type="ECO:0000313" key="7">
    <source>
        <dbReference type="EMBL" id="QTH22911.1"/>
    </source>
</evidence>
<dbReference type="GO" id="GO:0043916">
    <property type="term" value="F:DNA-7-methylguanine glycosylase activity"/>
    <property type="evidence" value="ECO:0007669"/>
    <property type="project" value="TreeGrafter"/>
</dbReference>
<dbReference type="Proteomes" id="UP000664914">
    <property type="component" value="Chromosome"/>
</dbReference>
<reference evidence="7" key="2">
    <citation type="submission" date="2021-04" db="EMBL/GenBank/DDBJ databases">
        <title>Isolation and genomic analysis of the ibuprofen-degrading bacterium Sphingomonas strain MPO218.</title>
        <authorList>
            <person name="Aulestia M."/>
            <person name="Flores A."/>
            <person name="Mangas E.L."/>
            <person name="Perez-Pulido A.J."/>
            <person name="Santero E."/>
            <person name="Camacho E.M."/>
        </authorList>
    </citation>
    <scope>NUCLEOTIDE SEQUENCE</scope>
    <source>
        <strain evidence="7">MPO218</strain>
    </source>
</reference>
<dbReference type="InterPro" id="IPR011257">
    <property type="entry name" value="DNA_glycosylase"/>
</dbReference>
<gene>
    <name evidence="7" type="ORF">HRJ34_05185</name>
</gene>
<dbReference type="InterPro" id="IPR003265">
    <property type="entry name" value="HhH-GPD_domain"/>
</dbReference>
<dbReference type="AlphaFoldDB" id="A0A975D4S4"/>
<protein>
    <recommendedName>
        <fullName evidence="3">DNA-3-methyladenine glycosylase II</fullName>
        <ecNumber evidence="3">3.2.2.21</ecNumber>
    </recommendedName>
</protein>
<dbReference type="GO" id="GO:0008725">
    <property type="term" value="F:DNA-3-methyladenine glycosylase activity"/>
    <property type="evidence" value="ECO:0007669"/>
    <property type="project" value="TreeGrafter"/>
</dbReference>
<dbReference type="RefSeq" id="WP_208633504.1">
    <property type="nucleotide sequence ID" value="NZ_CP059319.1"/>
</dbReference>
<evidence type="ECO:0000256" key="3">
    <source>
        <dbReference type="ARBA" id="ARBA00012000"/>
    </source>
</evidence>
<comment type="catalytic activity">
    <reaction evidence="1">
        <text>Hydrolysis of alkylated DNA, releasing 3-methyladenine, 3-methylguanine, 7-methylguanine and 7-methyladenine.</text>
        <dbReference type="EC" id="3.2.2.21"/>
    </reaction>
</comment>
<feature type="domain" description="HhH-GPD" evidence="6">
    <location>
        <begin position="49"/>
        <end position="205"/>
    </location>
</feature>
<dbReference type="GO" id="GO:0006285">
    <property type="term" value="P:base-excision repair, AP site formation"/>
    <property type="evidence" value="ECO:0007669"/>
    <property type="project" value="TreeGrafter"/>
</dbReference>
<organism evidence="7 8">
    <name type="scientific">Rhizorhabdus wittichii</name>
    <dbReference type="NCBI Taxonomy" id="160791"/>
    <lineage>
        <taxon>Bacteria</taxon>
        <taxon>Pseudomonadati</taxon>
        <taxon>Pseudomonadota</taxon>
        <taxon>Alphaproteobacteria</taxon>
        <taxon>Sphingomonadales</taxon>
        <taxon>Sphingomonadaceae</taxon>
        <taxon>Rhizorhabdus</taxon>
    </lineage>
</organism>
<dbReference type="SUPFAM" id="SSF48150">
    <property type="entry name" value="DNA-glycosylase"/>
    <property type="match status" value="1"/>
</dbReference>
<evidence type="ECO:0000256" key="4">
    <source>
        <dbReference type="ARBA" id="ARBA00022763"/>
    </source>
</evidence>
<dbReference type="FunFam" id="1.10.340.30:FF:000004">
    <property type="entry name" value="DNA-3-methyladenine glycosylase II"/>
    <property type="match status" value="1"/>
</dbReference>
<dbReference type="Pfam" id="PF00730">
    <property type="entry name" value="HhH-GPD"/>
    <property type="match status" value="1"/>
</dbReference>
<dbReference type="CDD" id="cd00056">
    <property type="entry name" value="ENDO3c"/>
    <property type="match status" value="1"/>
</dbReference>
<sequence>MDDPRYAESVDFLKSVGPDWARLIERVGPCRHDPKAAREPYEALVRSIAYQQLTARAGDAIIGRLKTRLGGHGFPSPKQLADADPDALRACGFSAAKAATIQAIAGAALSGFVPGRDAAAAMEDEALIDRLTAIRGIGRWTVEMLLIYSLERLDVLPADDFGAREGYRLLKALPAPPTPRALRGIASAWAPHRTVATWYLWRIPRDRAPAGT</sequence>
<dbReference type="EMBL" id="CP059319">
    <property type="protein sequence ID" value="QTH22911.1"/>
    <property type="molecule type" value="Genomic_DNA"/>
</dbReference>
<evidence type="ECO:0000256" key="5">
    <source>
        <dbReference type="ARBA" id="ARBA00023204"/>
    </source>
</evidence>
<comment type="similarity">
    <text evidence="2">Belongs to the alkylbase DNA glycosidase AlkA family.</text>
</comment>
<dbReference type="GO" id="GO:0006307">
    <property type="term" value="P:DNA alkylation repair"/>
    <property type="evidence" value="ECO:0007669"/>
    <property type="project" value="TreeGrafter"/>
</dbReference>
<evidence type="ECO:0000256" key="1">
    <source>
        <dbReference type="ARBA" id="ARBA00000086"/>
    </source>
</evidence>
<dbReference type="PANTHER" id="PTHR43003">
    <property type="entry name" value="DNA-3-METHYLADENINE GLYCOSYLASE"/>
    <property type="match status" value="1"/>
</dbReference>
<evidence type="ECO:0000256" key="2">
    <source>
        <dbReference type="ARBA" id="ARBA00010817"/>
    </source>
</evidence>
<dbReference type="InterPro" id="IPR051912">
    <property type="entry name" value="Alkylbase_DNA_Glycosylase/TA"/>
</dbReference>
<keyword evidence="4" id="KW-0227">DNA damage</keyword>
<proteinExistence type="inferred from homology"/>
<dbReference type="EC" id="3.2.2.21" evidence="3"/>
<dbReference type="PANTHER" id="PTHR43003:SF5">
    <property type="entry name" value="DNA-3-METHYLADENINE GLYCOSYLASE"/>
    <property type="match status" value="1"/>
</dbReference>
<dbReference type="GO" id="GO:0032993">
    <property type="term" value="C:protein-DNA complex"/>
    <property type="evidence" value="ECO:0007669"/>
    <property type="project" value="TreeGrafter"/>
</dbReference>
<name>A0A975D4S4_9SPHN</name>
<keyword evidence="5" id="KW-0234">DNA repair</keyword>
<dbReference type="SMART" id="SM00478">
    <property type="entry name" value="ENDO3c"/>
    <property type="match status" value="1"/>
</dbReference>
<evidence type="ECO:0000313" key="8">
    <source>
        <dbReference type="Proteomes" id="UP000664914"/>
    </source>
</evidence>
<dbReference type="Gene3D" id="1.10.340.30">
    <property type="entry name" value="Hypothetical protein, domain 2"/>
    <property type="match status" value="1"/>
</dbReference>